<feature type="compositionally biased region" description="Low complexity" evidence="5">
    <location>
        <begin position="1"/>
        <end position="14"/>
    </location>
</feature>
<feature type="transmembrane region" description="Helical" evidence="6">
    <location>
        <begin position="416"/>
        <end position="438"/>
    </location>
</feature>
<evidence type="ECO:0000256" key="3">
    <source>
        <dbReference type="ARBA" id="ARBA00022989"/>
    </source>
</evidence>
<feature type="region of interest" description="Disordered" evidence="5">
    <location>
        <begin position="1"/>
        <end position="57"/>
    </location>
</feature>
<dbReference type="EMBL" id="CP042306">
    <property type="protein sequence ID" value="QDZ07854.1"/>
    <property type="molecule type" value="Genomic_DNA"/>
</dbReference>
<dbReference type="PANTHER" id="PTHR11785:SF512">
    <property type="entry name" value="SOBREMESA, ISOFORM B"/>
    <property type="match status" value="1"/>
</dbReference>
<dbReference type="Gene3D" id="1.20.1740.10">
    <property type="entry name" value="Amino acid/polyamine transporter I"/>
    <property type="match status" value="1"/>
</dbReference>
<feature type="transmembrane region" description="Helical" evidence="6">
    <location>
        <begin position="288"/>
        <end position="310"/>
    </location>
</feature>
<feature type="transmembrane region" description="Helical" evidence="6">
    <location>
        <begin position="450"/>
        <end position="472"/>
    </location>
</feature>
<evidence type="ECO:0000256" key="1">
    <source>
        <dbReference type="ARBA" id="ARBA00004141"/>
    </source>
</evidence>
<name>A0A5B8LJU1_9SPHN</name>
<feature type="transmembrane region" description="Helical" evidence="6">
    <location>
        <begin position="179"/>
        <end position="197"/>
    </location>
</feature>
<evidence type="ECO:0000256" key="2">
    <source>
        <dbReference type="ARBA" id="ARBA00022692"/>
    </source>
</evidence>
<feature type="transmembrane region" description="Helical" evidence="6">
    <location>
        <begin position="247"/>
        <end position="276"/>
    </location>
</feature>
<comment type="subcellular location">
    <subcellularLocation>
        <location evidence="1">Membrane</location>
        <topology evidence="1">Multi-pass membrane protein</topology>
    </subcellularLocation>
</comment>
<organism evidence="7 8">
    <name type="scientific">Sphingomonas panacisoli</name>
    <dbReference type="NCBI Taxonomy" id="1813879"/>
    <lineage>
        <taxon>Bacteria</taxon>
        <taxon>Pseudomonadati</taxon>
        <taxon>Pseudomonadota</taxon>
        <taxon>Alphaproteobacteria</taxon>
        <taxon>Sphingomonadales</taxon>
        <taxon>Sphingomonadaceae</taxon>
        <taxon>Sphingomonas</taxon>
    </lineage>
</organism>
<dbReference type="OrthoDB" id="9762947at2"/>
<dbReference type="InterPro" id="IPR002293">
    <property type="entry name" value="AA/rel_permease1"/>
</dbReference>
<dbReference type="GO" id="GO:0015179">
    <property type="term" value="F:L-amino acid transmembrane transporter activity"/>
    <property type="evidence" value="ECO:0007669"/>
    <property type="project" value="TreeGrafter"/>
</dbReference>
<evidence type="ECO:0000256" key="4">
    <source>
        <dbReference type="ARBA" id="ARBA00023136"/>
    </source>
</evidence>
<dbReference type="GO" id="GO:0016020">
    <property type="term" value="C:membrane"/>
    <property type="evidence" value="ECO:0007669"/>
    <property type="project" value="UniProtKB-SubCell"/>
</dbReference>
<feature type="compositionally biased region" description="Low complexity" evidence="5">
    <location>
        <begin position="34"/>
        <end position="47"/>
    </location>
</feature>
<reference evidence="7 8" key="1">
    <citation type="submission" date="2019-07" db="EMBL/GenBank/DDBJ databases">
        <title>Full genome sequence of Sphingomonas sp. 4R-6-7(HKS19).</title>
        <authorList>
            <person name="Im W.-T."/>
        </authorList>
    </citation>
    <scope>NUCLEOTIDE SEQUENCE [LARGE SCALE GENOMIC DNA]</scope>
    <source>
        <strain evidence="7 8">HKS19</strain>
    </source>
</reference>
<keyword evidence="3 6" id="KW-1133">Transmembrane helix</keyword>
<keyword evidence="2 6" id="KW-0812">Transmembrane</keyword>
<dbReference type="PANTHER" id="PTHR11785">
    <property type="entry name" value="AMINO ACID TRANSPORTER"/>
    <property type="match status" value="1"/>
</dbReference>
<evidence type="ECO:0000313" key="8">
    <source>
        <dbReference type="Proteomes" id="UP000315673"/>
    </source>
</evidence>
<feature type="transmembrane region" description="Helical" evidence="6">
    <location>
        <begin position="330"/>
        <end position="356"/>
    </location>
</feature>
<feature type="transmembrane region" description="Helical" evidence="6">
    <location>
        <begin position="67"/>
        <end position="89"/>
    </location>
</feature>
<feature type="transmembrane region" description="Helical" evidence="6">
    <location>
        <begin position="144"/>
        <end position="173"/>
    </location>
</feature>
<proteinExistence type="predicted"/>
<evidence type="ECO:0000313" key="7">
    <source>
        <dbReference type="EMBL" id="QDZ07854.1"/>
    </source>
</evidence>
<feature type="transmembrane region" description="Helical" evidence="6">
    <location>
        <begin position="101"/>
        <end position="123"/>
    </location>
</feature>
<keyword evidence="8" id="KW-1185">Reference proteome</keyword>
<dbReference type="PIRSF" id="PIRSF006060">
    <property type="entry name" value="AA_transporter"/>
    <property type="match status" value="1"/>
</dbReference>
<feature type="transmembrane region" description="Helical" evidence="6">
    <location>
        <begin position="209"/>
        <end position="227"/>
    </location>
</feature>
<dbReference type="InterPro" id="IPR050598">
    <property type="entry name" value="AminoAcid_Transporter"/>
</dbReference>
<gene>
    <name evidence="7" type="ORF">FPZ24_10455</name>
</gene>
<feature type="transmembrane region" description="Helical" evidence="6">
    <location>
        <begin position="392"/>
        <end position="410"/>
    </location>
</feature>
<accession>A0A5B8LJU1</accession>
<protein>
    <submittedName>
        <fullName evidence="7">APC family permease</fullName>
    </submittedName>
</protein>
<dbReference type="Pfam" id="PF13520">
    <property type="entry name" value="AA_permease_2"/>
    <property type="match status" value="1"/>
</dbReference>
<keyword evidence="4 6" id="KW-0472">Membrane</keyword>
<sequence length="506" mass="52243">MTRRSSASTRSSIRWLAGRNGWRRAGTPTRRRSSISSPPTASRSTPSNNMEPGAAADDRANRRLPRILSGAMVVGLTLSALSPAASVYVTGSEILKLAGTGAALAVLIGGAVAVLASLIYAELGSAYPRAGGIYPGIDAILGRGWALAVIVLTLVTSPALLAFISLGLANYIGIYAPTWPKPIIALVLIVAAALIAATKLKTSMRVATILLMIELVAVGALVAIGVFDHARGVGDVLLTPVLPDKAGGLMATPVATMLIATLSGAYACSGAGLALYFAEDMKGPAQAIGKLVVITGVVTVMLVAGAVLAVSMGASDLPATLGSDSPIGTYLAAALGPRVAPVALTVVVLAIFNNLIAGMLAFSRFLFSSGVDQIWPHGLNVRLSALHPQSGSPVYAVLALSLVAAAMLVIGQRNLLTLLTAELFSPLSVTLAVIVGRWRRLTGVGTFRAPLFPLTPLLILAVLACYFTLNWLDHDHGRIALICFGVIAIACYAGHAIQARINTRRS</sequence>
<dbReference type="KEGG" id="spai:FPZ24_10455"/>
<evidence type="ECO:0000256" key="6">
    <source>
        <dbReference type="SAM" id="Phobius"/>
    </source>
</evidence>
<dbReference type="AlphaFoldDB" id="A0A5B8LJU1"/>
<dbReference type="Proteomes" id="UP000315673">
    <property type="component" value="Chromosome"/>
</dbReference>
<feature type="transmembrane region" description="Helical" evidence="6">
    <location>
        <begin position="478"/>
        <end position="497"/>
    </location>
</feature>
<evidence type="ECO:0000256" key="5">
    <source>
        <dbReference type="SAM" id="MobiDB-lite"/>
    </source>
</evidence>